<dbReference type="Gene3D" id="3.40.430.10">
    <property type="entry name" value="Dihydrofolate Reductase, subunit A"/>
    <property type="match status" value="1"/>
</dbReference>
<dbReference type="Pfam" id="PF01872">
    <property type="entry name" value="RibD_C"/>
    <property type="match status" value="1"/>
</dbReference>
<dbReference type="InterPro" id="IPR050765">
    <property type="entry name" value="Riboflavin_Biosynth_HTPR"/>
</dbReference>
<feature type="domain" description="Bacterial bifunctional deaminase-reductase C-terminal" evidence="1">
    <location>
        <begin position="7"/>
        <end position="156"/>
    </location>
</feature>
<dbReference type="RefSeq" id="WP_200503339.1">
    <property type="nucleotide sequence ID" value="NZ_JAEDAJ010000009.1"/>
</dbReference>
<evidence type="ECO:0000313" key="3">
    <source>
        <dbReference type="Proteomes" id="UP000612352"/>
    </source>
</evidence>
<dbReference type="SUPFAM" id="SSF53597">
    <property type="entry name" value="Dihydrofolate reductase-like"/>
    <property type="match status" value="1"/>
</dbReference>
<proteinExistence type="predicted"/>
<sequence length="181" mass="19740">MARYRFFTATSLDGFLADEHESLDWLLSQPTDPAQSILPYDDFIEEVGAVVSGRSTYDWVVGHLETVADAWVYDQPTFVFSHRELPEDFAGITRVAGPPAEHRARLEEAAGDKDVWIVGGGDLAHSFAEAGMLDEVFVSIAPVTLGSGKPLMGGRLELELREFGRNGALLQARFAVTGARG</sequence>
<evidence type="ECO:0000313" key="2">
    <source>
        <dbReference type="EMBL" id="MBK0332439.1"/>
    </source>
</evidence>
<evidence type="ECO:0000259" key="1">
    <source>
        <dbReference type="Pfam" id="PF01872"/>
    </source>
</evidence>
<comment type="caution">
    <text evidence="2">The sequence shown here is derived from an EMBL/GenBank/DDBJ whole genome shotgun (WGS) entry which is preliminary data.</text>
</comment>
<accession>A0ABS1BCS9</accession>
<dbReference type="EMBL" id="JAEDAJ010000009">
    <property type="protein sequence ID" value="MBK0332439.1"/>
    <property type="molecule type" value="Genomic_DNA"/>
</dbReference>
<dbReference type="PANTHER" id="PTHR38011:SF11">
    <property type="entry name" value="2,5-DIAMINO-6-RIBOSYLAMINO-4(3H)-PYRIMIDINONE 5'-PHOSPHATE REDUCTASE"/>
    <property type="match status" value="1"/>
</dbReference>
<dbReference type="Proteomes" id="UP000612352">
    <property type="component" value="Unassembled WGS sequence"/>
</dbReference>
<gene>
    <name evidence="2" type="ORF">I8D64_13640</name>
</gene>
<dbReference type="PANTHER" id="PTHR38011">
    <property type="entry name" value="DIHYDROFOLATE REDUCTASE FAMILY PROTEIN (AFU_ORTHOLOGUE AFUA_8G06820)"/>
    <property type="match status" value="1"/>
</dbReference>
<protein>
    <submittedName>
        <fullName evidence="2">Dihydrofolate reductase family protein</fullName>
    </submittedName>
</protein>
<dbReference type="InterPro" id="IPR002734">
    <property type="entry name" value="RibDG_C"/>
</dbReference>
<keyword evidence="3" id="KW-1185">Reference proteome</keyword>
<dbReference type="InterPro" id="IPR024072">
    <property type="entry name" value="DHFR-like_dom_sf"/>
</dbReference>
<reference evidence="2 3" key="1">
    <citation type="submission" date="2020-12" db="EMBL/GenBank/DDBJ databases">
        <title>Brachybacterium sp. MASK1Z-5, whole genome shotgun sequence.</title>
        <authorList>
            <person name="Tuo L."/>
        </authorList>
    </citation>
    <scope>NUCLEOTIDE SEQUENCE [LARGE SCALE GENOMIC DNA]</scope>
    <source>
        <strain evidence="2 3">MASK1Z-5</strain>
    </source>
</reference>
<organism evidence="2 3">
    <name type="scientific">Brachybacterium halotolerans</name>
    <dbReference type="NCBI Taxonomy" id="2795215"/>
    <lineage>
        <taxon>Bacteria</taxon>
        <taxon>Bacillati</taxon>
        <taxon>Actinomycetota</taxon>
        <taxon>Actinomycetes</taxon>
        <taxon>Micrococcales</taxon>
        <taxon>Dermabacteraceae</taxon>
        <taxon>Brachybacterium</taxon>
    </lineage>
</organism>
<name>A0ABS1BCS9_9MICO</name>